<proteinExistence type="predicted"/>
<protein>
    <recommendedName>
        <fullName evidence="3">DUF1996 domain-containing protein</fullName>
    </recommendedName>
</protein>
<feature type="region of interest" description="Disordered" evidence="1">
    <location>
        <begin position="574"/>
        <end position="682"/>
    </location>
</feature>
<dbReference type="Proteomes" id="UP000094526">
    <property type="component" value="Unassembled WGS sequence"/>
</dbReference>
<dbReference type="PANTHER" id="PTHR43662">
    <property type="match status" value="1"/>
</dbReference>
<dbReference type="Pfam" id="PF09362">
    <property type="entry name" value="DUF1996"/>
    <property type="match status" value="1"/>
</dbReference>
<comment type="caution">
    <text evidence="4">The sequence shown here is derived from an EMBL/GenBank/DDBJ whole genome shotgun (WGS) entry which is preliminary data.</text>
</comment>
<gene>
    <name evidence="4" type="ORF">CLCR_09595</name>
</gene>
<reference evidence="5" key="1">
    <citation type="submission" date="2015-07" db="EMBL/GenBank/DDBJ databases">
        <authorList>
            <person name="Teixeira M.M."/>
            <person name="Souza R.C."/>
            <person name="Almeida L.G."/>
            <person name="Vicente V.A."/>
            <person name="de Hoog S."/>
            <person name="Bocca A.L."/>
            <person name="de Almeida S.R."/>
            <person name="Vasconcelos A.T."/>
            <person name="Felipe M.S."/>
        </authorList>
    </citation>
    <scope>NUCLEOTIDE SEQUENCE [LARGE SCALE GENOMIC DNA]</scope>
    <source>
        <strain evidence="5">KSF</strain>
    </source>
</reference>
<dbReference type="PANTHER" id="PTHR43662:SF3">
    <property type="entry name" value="DOMAIN PROTEIN, PUTATIVE (AFU_ORTHOLOGUE AFUA_6G11970)-RELATED"/>
    <property type="match status" value="1"/>
</dbReference>
<dbReference type="VEuPathDB" id="FungiDB:G647_00536"/>
<dbReference type="VEuPathDB" id="FungiDB:CLCR_09595"/>
<evidence type="ECO:0000256" key="1">
    <source>
        <dbReference type="SAM" id="MobiDB-lite"/>
    </source>
</evidence>
<evidence type="ECO:0000256" key="2">
    <source>
        <dbReference type="SAM" id="SignalP"/>
    </source>
</evidence>
<evidence type="ECO:0000259" key="3">
    <source>
        <dbReference type="Pfam" id="PF09362"/>
    </source>
</evidence>
<evidence type="ECO:0000313" key="4">
    <source>
        <dbReference type="EMBL" id="OCT53578.1"/>
    </source>
</evidence>
<dbReference type="OrthoDB" id="74764at2759"/>
<dbReference type="EMBL" id="LGRB01000008">
    <property type="protein sequence ID" value="OCT53578.1"/>
    <property type="molecule type" value="Genomic_DNA"/>
</dbReference>
<sequence>MKHPLLNPFVWPLVLQPSLSLAYWRQACSVSQTARIDLILNPGNVSGHVHKFAGGSSESTFLSGRSLANSPDVNENSDFNSLQSSNCSSCEVQADKSAYWTPQLYYAHTNGTFEEVPNYGMTVYYVGRGGNSSNTVPFPPGFKMLTGDSLLRSYDNTTLTYLDTRPVADRVSFRCINDANDIPEEHYMFRTDCTNGMRAQVNFQSCWDGVNLYLEDNAHVAYLSGIDYGECPPTHPVPIPGLFFEVLYWTNSVDQTAGGQFVFSNGDTTGYGFHGDFLNGWDMDVQTSAVQDCLYTDDGGVIDACSSLSRSDNINFPRDCVEQASVFDESVHGLLTALPGCNPITSGPDPAPQVICGFDSEVLAVLEPTSSLTAAATSSTSTSSTDTLALQSDLLTSTTSTTGSISVVTVTVFDQVSAVTNVDAPTATDLSSVDSTMASELAGSIVTEWITVTVTSPGNVVTSAAGVVTSAAGVVTSAAGVVTSAAGLVSTTTVSSLGQETLNQDTTSTTIPVASLDSSNTSDTSVTPATLDASASFFCSLYSDFTIEGCPPPTSTASSPTAAVQTALVTVTQLDGTATDPSTEATSTESSSTGTELANSAAASPTESSSTATELANSAAASSTESTSSTATELANSAAASSTESAAASSTESTSSTATELANSAAASSTESAAASSTESTSSTATELANSAAVSSTGTTLTGSSATAAQTAFVTVTQLANSAVNSSSETTSGLLSLTAVGTSSATATQLANSAITSSSETTSTGSAATAVGTAFVTVTQLANSATNSSSETTSTESSAMAATTVLRIRGREVVLTSR</sequence>
<evidence type="ECO:0000313" key="5">
    <source>
        <dbReference type="Proteomes" id="UP000094526"/>
    </source>
</evidence>
<dbReference type="AlphaFoldDB" id="A0A1C1CYR7"/>
<organism evidence="4 5">
    <name type="scientific">Cladophialophora carrionii</name>
    <dbReference type="NCBI Taxonomy" id="86049"/>
    <lineage>
        <taxon>Eukaryota</taxon>
        <taxon>Fungi</taxon>
        <taxon>Dikarya</taxon>
        <taxon>Ascomycota</taxon>
        <taxon>Pezizomycotina</taxon>
        <taxon>Eurotiomycetes</taxon>
        <taxon>Chaetothyriomycetidae</taxon>
        <taxon>Chaetothyriales</taxon>
        <taxon>Herpotrichiellaceae</taxon>
        <taxon>Cladophialophora</taxon>
    </lineage>
</organism>
<feature type="signal peptide" evidence="2">
    <location>
        <begin position="1"/>
        <end position="20"/>
    </location>
</feature>
<keyword evidence="5" id="KW-1185">Reference proteome</keyword>
<dbReference type="InterPro" id="IPR018535">
    <property type="entry name" value="DUF1996"/>
</dbReference>
<feature type="domain" description="DUF1996" evidence="3">
    <location>
        <begin position="37"/>
        <end position="281"/>
    </location>
</feature>
<accession>A0A1C1CYR7</accession>
<feature type="chain" id="PRO_5008651147" description="DUF1996 domain-containing protein" evidence="2">
    <location>
        <begin position="21"/>
        <end position="818"/>
    </location>
</feature>
<keyword evidence="2" id="KW-0732">Signal</keyword>
<name>A0A1C1CYR7_9EURO</name>